<comment type="caution">
    <text evidence="1">The sequence shown here is derived from an EMBL/GenBank/DDBJ whole genome shotgun (WGS) entry which is preliminary data.</text>
</comment>
<dbReference type="AlphaFoldDB" id="A0A9Q0ZV01"/>
<evidence type="ECO:0000313" key="2">
    <source>
        <dbReference type="Proteomes" id="UP001151752"/>
    </source>
</evidence>
<proteinExistence type="predicted"/>
<keyword evidence="2" id="KW-1185">Reference proteome</keyword>
<dbReference type="Proteomes" id="UP001151752">
    <property type="component" value="Chromosome 6"/>
</dbReference>
<sequence length="94" mass="10287">MAGGPFHGWGSRYGGRGGFALPIWAFGVQGCLRSTAAGSVWLQLVAGSAWSVRRVGVCPEKRVCLLGLKAGWKWLRWLGGGEWELVCRRGELLW</sequence>
<organism evidence="1 2">
    <name type="scientific">Salix koriyanagi</name>
    <dbReference type="NCBI Taxonomy" id="2511006"/>
    <lineage>
        <taxon>Eukaryota</taxon>
        <taxon>Viridiplantae</taxon>
        <taxon>Streptophyta</taxon>
        <taxon>Embryophyta</taxon>
        <taxon>Tracheophyta</taxon>
        <taxon>Spermatophyta</taxon>
        <taxon>Magnoliopsida</taxon>
        <taxon>eudicotyledons</taxon>
        <taxon>Gunneridae</taxon>
        <taxon>Pentapetalae</taxon>
        <taxon>rosids</taxon>
        <taxon>fabids</taxon>
        <taxon>Malpighiales</taxon>
        <taxon>Salicaceae</taxon>
        <taxon>Saliceae</taxon>
        <taxon>Salix</taxon>
    </lineage>
</organism>
<reference evidence="1" key="1">
    <citation type="submission" date="2022-11" db="EMBL/GenBank/DDBJ databases">
        <authorList>
            <person name="Hyden B.L."/>
            <person name="Feng K."/>
            <person name="Yates T."/>
            <person name="Jawdy S."/>
            <person name="Smart L.B."/>
            <person name="Muchero W."/>
        </authorList>
    </citation>
    <scope>NUCLEOTIDE SEQUENCE</scope>
    <source>
        <tissue evidence="1">Shoot tip</tissue>
    </source>
</reference>
<name>A0A9Q0ZV01_9ROSI</name>
<protein>
    <submittedName>
        <fullName evidence="1">Uncharacterized protein</fullName>
    </submittedName>
</protein>
<gene>
    <name evidence="1" type="ORF">OIU74_030220</name>
</gene>
<reference evidence="1" key="2">
    <citation type="journal article" date="2023" name="Int. J. Mol. Sci.">
        <title>De Novo Assembly and Annotation of 11 Diverse Shrub Willow (Salix) Genomes Reveals Novel Gene Organization in Sex-Linked Regions.</title>
        <authorList>
            <person name="Hyden B."/>
            <person name="Feng K."/>
            <person name="Yates T.B."/>
            <person name="Jawdy S."/>
            <person name="Cereghino C."/>
            <person name="Smart L.B."/>
            <person name="Muchero W."/>
        </authorList>
    </citation>
    <scope>NUCLEOTIDE SEQUENCE</scope>
    <source>
        <tissue evidence="1">Shoot tip</tissue>
    </source>
</reference>
<accession>A0A9Q0ZV01</accession>
<evidence type="ECO:0000313" key="1">
    <source>
        <dbReference type="EMBL" id="KAJ6747913.1"/>
    </source>
</evidence>
<dbReference type="EMBL" id="JAPFFM010000009">
    <property type="protein sequence ID" value="KAJ6747913.1"/>
    <property type="molecule type" value="Genomic_DNA"/>
</dbReference>